<sequence>MLNVTLLSSVAKSAFVGAVATKLVDTFVSTKINTKIEQNKWARTTKLELFSKLIEDILLLDSEDFNIQIKEIKRSCAKIILLVNDKKLELKIEDYLNRLNRFVQNDKVERNGLSLLNKDMISYLKMNIRL</sequence>
<name>A0AAE7B3R7_9BACT</name>
<dbReference type="Proteomes" id="UP000502065">
    <property type="component" value="Chromosome"/>
</dbReference>
<protein>
    <submittedName>
        <fullName evidence="1">Uncharacterized protein</fullName>
    </submittedName>
</protein>
<accession>A0AAE7B3R7</accession>
<evidence type="ECO:0000313" key="2">
    <source>
        <dbReference type="Proteomes" id="UP000502065"/>
    </source>
</evidence>
<organism evidence="1 2">
    <name type="scientific">Arcobacter aquimarinus</name>
    <dbReference type="NCBI Taxonomy" id="1315211"/>
    <lineage>
        <taxon>Bacteria</taxon>
        <taxon>Pseudomonadati</taxon>
        <taxon>Campylobacterota</taxon>
        <taxon>Epsilonproteobacteria</taxon>
        <taxon>Campylobacterales</taxon>
        <taxon>Arcobacteraceae</taxon>
        <taxon>Arcobacter</taxon>
    </lineage>
</organism>
<dbReference type="KEGG" id="aaqi:AAQM_1738"/>
<dbReference type="EMBL" id="CP030944">
    <property type="protein sequence ID" value="QKE26476.1"/>
    <property type="molecule type" value="Genomic_DNA"/>
</dbReference>
<proteinExistence type="predicted"/>
<gene>
    <name evidence="1" type="ORF">AAQM_1738</name>
</gene>
<dbReference type="RefSeq" id="WP_129095915.1">
    <property type="nucleotide sequence ID" value="NZ_CBCSAE010000005.1"/>
</dbReference>
<keyword evidence="2" id="KW-1185">Reference proteome</keyword>
<dbReference type="AlphaFoldDB" id="A0AAE7B3R7"/>
<evidence type="ECO:0000313" key="1">
    <source>
        <dbReference type="EMBL" id="QKE26476.1"/>
    </source>
</evidence>
<reference evidence="1 2" key="1">
    <citation type="submission" date="2018-07" db="EMBL/GenBank/DDBJ databases">
        <title>Identification of phenol metabolism pathways in Arcobacter.</title>
        <authorList>
            <person name="Miller W.G."/>
            <person name="Yee E."/>
            <person name="Bono J.L."/>
        </authorList>
    </citation>
    <scope>NUCLEOTIDE SEQUENCE [LARGE SCALE GENOMIC DNA]</scope>
    <source>
        <strain evidence="1 2">W63</strain>
    </source>
</reference>